<sequence>MKTNQPNAVHLKAYTVPDFLVENIDLNVDLQDEKAIIRSVMHINRNQMSGKHQRLLILNGETLKLLSIKLNNIPLTASEYQRDEKTLTLLSVPDSFQLEIETEIYPQKNLALSGLYRSGELFCTQCEAEGFRRITYYLDRPDVMAPFTTTISANKQQYPILLSNGNLIDKGEQGDRHWVKWQDPFKKPAYLFALVAGDLAHINDHFVTASDRKIELVIYVEKQNIHKCQYAMESLKHSMKWDEEKYGREYDLDIYMIVAVNDFNMGAMENKGLNVFNSKYVLADMDTATDTDFMGVEMVIGHEYFHNWTGNRVTLRDWFQLSLKEGLTVFREQQFSQDMGSTVVKRIDDVRQIRTRQFAEDSGPMAHPVRPDSYIEINNFYTMTIYYKGAEVIRMLHTMLGERKFRKGMDLYFQRHDGQAVTIEHLVNAMHDANLNDTQIDFNQFMNWYTQAGTPRVHVTQQKNAQDGSIVFKFVQTCPPTPEQETKKPFLIPIKINLYEENAKKIDLSNHPRITQTEAGHYFILSKNEDELIINNATQKVIPSLLGDFSAPVKLEYAYEERELAFIIKHDEDGFNRWDKSQALSCALIEKLLASSDTSFVLPDIFKEIYQEILSDEKTDPALLAQLIALPSFYYIAENLISIDVEKLNKILSDLRQAIAVEFKDKFIQIYERCAREDNGHFESKYIGYRALKNICLGMLGRVHDEKVIALIKTQYRKAKNMTDRIGALWAINHSAHATRQVLLDEFYDKYQSDNLVVDKWFALQAQSELPNTLEKIQALMKHKAFDMKNPNKIYALLRTFGASNPIIFHEPSGKGYQFLAEQVIRLNQDNPQVAARILEPLTQWKKLDKKHAELMKSSLELIKKQEKLSEDVYEIVSKSLI</sequence>
<gene>
    <name evidence="18" type="primary">pepN</name>
    <name evidence="19" type="ORF">CC99x_003685</name>
    <name evidence="18" type="ORF">CC99x_02247</name>
</gene>
<dbReference type="InterPro" id="IPR037144">
    <property type="entry name" value="Peptidase_M1_pepN_C_sf"/>
</dbReference>
<dbReference type="NCBIfam" id="TIGR02414">
    <property type="entry name" value="pepN_proteo"/>
    <property type="match status" value="1"/>
</dbReference>
<evidence type="ECO:0000256" key="6">
    <source>
        <dbReference type="ARBA" id="ARBA00022438"/>
    </source>
</evidence>
<feature type="domain" description="Aminopeptidase N-like N-terminal" evidence="17">
    <location>
        <begin position="25"/>
        <end position="191"/>
    </location>
</feature>
<dbReference type="PATRIC" id="fig|1590042.3.peg.2301"/>
<evidence type="ECO:0000256" key="4">
    <source>
        <dbReference type="ARBA" id="ARBA00012564"/>
    </source>
</evidence>
<keyword evidence="7" id="KW-0645">Protease</keyword>
<comment type="function">
    <text evidence="12">Aminopeptidase N is involved in the degradation of intracellular peptides generated by protein breakdown during normal growth as well as in response to nutrient starvation.</text>
</comment>
<evidence type="ECO:0000259" key="14">
    <source>
        <dbReference type="Pfam" id="PF01433"/>
    </source>
</evidence>
<evidence type="ECO:0000256" key="2">
    <source>
        <dbReference type="ARBA" id="ARBA00001947"/>
    </source>
</evidence>
<dbReference type="GO" id="GO:0008270">
    <property type="term" value="F:zinc ion binding"/>
    <property type="evidence" value="ECO:0007669"/>
    <property type="project" value="InterPro"/>
</dbReference>
<dbReference type="Pfam" id="PF11940">
    <property type="entry name" value="DUF3458"/>
    <property type="match status" value="1"/>
</dbReference>
<dbReference type="SUPFAM" id="SSF55486">
    <property type="entry name" value="Metalloproteases ('zincins'), catalytic domain"/>
    <property type="match status" value="1"/>
</dbReference>
<evidence type="ECO:0000313" key="19">
    <source>
        <dbReference type="EMBL" id="MCS5707999.1"/>
    </source>
</evidence>
<accession>A0A0Q9Y9R1</accession>
<dbReference type="Gene3D" id="2.60.40.1840">
    <property type="match status" value="1"/>
</dbReference>
<comment type="catalytic activity">
    <reaction evidence="1">
        <text>Release of an N-terminal amino acid, Xaa-|-Yaa- from a peptide, amide or arylamide. Xaa is preferably Ala, but may be most amino acids including Pro (slow action). When a terminal hydrophobic residue is followed by a prolyl residue, the two may be released as an intact Xaa-Pro dipeptide.</text>
        <dbReference type="EC" id="3.4.11.2"/>
    </reaction>
</comment>
<dbReference type="Gene3D" id="3.30.2010.30">
    <property type="match status" value="1"/>
</dbReference>
<dbReference type="GO" id="GO:0016285">
    <property type="term" value="F:alanyl aminopeptidase activity"/>
    <property type="evidence" value="ECO:0007669"/>
    <property type="project" value="UniProtKB-EC"/>
</dbReference>
<dbReference type="Pfam" id="PF17432">
    <property type="entry name" value="DUF3458_C"/>
    <property type="match status" value="1"/>
</dbReference>
<comment type="cofactor">
    <cofactor evidence="2">
        <name>Zn(2+)</name>
        <dbReference type="ChEBI" id="CHEBI:29105"/>
    </cofactor>
</comment>
<dbReference type="FunFam" id="2.60.40.1730:FF:000005">
    <property type="entry name" value="Aminopeptidase N"/>
    <property type="match status" value="1"/>
</dbReference>
<evidence type="ECO:0000259" key="17">
    <source>
        <dbReference type="Pfam" id="PF17900"/>
    </source>
</evidence>
<reference evidence="19" key="3">
    <citation type="submission" date="2021-06" db="EMBL/GenBank/DDBJ databases">
        <title>Genomic Description and Analysis of Intracellular Bacteria, Candidatus Berkiella cookevillensis and Candidatus Berkiella aquae.</title>
        <authorList>
            <person name="Kidane D.T."/>
            <person name="Mehari Y.T."/>
            <person name="Rice F.C."/>
            <person name="Arivett B.A."/>
            <person name="Farone A.L."/>
            <person name="Berk S.G."/>
            <person name="Farone M.B."/>
        </authorList>
    </citation>
    <scope>NUCLEOTIDE SEQUENCE</scope>
    <source>
        <strain evidence="19">CC99</strain>
    </source>
</reference>
<proteinExistence type="inferred from homology"/>
<evidence type="ECO:0000256" key="11">
    <source>
        <dbReference type="ARBA" id="ARBA00023049"/>
    </source>
</evidence>
<keyword evidence="8" id="KW-0479">Metal-binding</keyword>
<dbReference type="Gene3D" id="1.25.50.10">
    <property type="entry name" value="Peptidase M1, alanyl aminopeptidase, C-terminal domain"/>
    <property type="match status" value="1"/>
</dbReference>
<evidence type="ECO:0000256" key="10">
    <source>
        <dbReference type="ARBA" id="ARBA00022833"/>
    </source>
</evidence>
<dbReference type="InterPro" id="IPR024601">
    <property type="entry name" value="Peptidase_M1_pepN_C"/>
</dbReference>
<dbReference type="EC" id="3.4.11.2" evidence="4 13"/>
<dbReference type="Pfam" id="PF17900">
    <property type="entry name" value="Peptidase_M1_N"/>
    <property type="match status" value="1"/>
</dbReference>
<name>A0A0Q9Y9R1_9GAMM</name>
<dbReference type="CDD" id="cd09600">
    <property type="entry name" value="M1_APN"/>
    <property type="match status" value="1"/>
</dbReference>
<dbReference type="RefSeq" id="WP_057625344.1">
    <property type="nucleotide sequence ID" value="NZ_LKHV02000001.1"/>
</dbReference>
<dbReference type="PANTHER" id="PTHR46322:SF1">
    <property type="entry name" value="PUROMYCIN-SENSITIVE AMINOPEPTIDASE"/>
    <property type="match status" value="1"/>
</dbReference>
<evidence type="ECO:0000259" key="16">
    <source>
        <dbReference type="Pfam" id="PF17432"/>
    </source>
</evidence>
<comment type="similarity">
    <text evidence="3">Belongs to the peptidase M1 family.</text>
</comment>
<dbReference type="InterPro" id="IPR042097">
    <property type="entry name" value="Aminopeptidase_N-like_N_sf"/>
</dbReference>
<dbReference type="InterPro" id="IPR001930">
    <property type="entry name" value="Peptidase_M1"/>
</dbReference>
<dbReference type="OrthoDB" id="100605at2"/>
<reference evidence="19" key="2">
    <citation type="journal article" date="2016" name="Genome Announc.">
        <title>Draft Genome Sequences of Two Novel Amoeba-Resistant Intranuclear Bacteria, 'Candidatus Berkiella cookevillensis' and 'Candidatus Berkiella aquae'.</title>
        <authorList>
            <person name="Mehari Y.T."/>
            <person name="Arivett B.A."/>
            <person name="Farone A.L."/>
            <person name="Gunderson J.H."/>
            <person name="Farone M.B."/>
        </authorList>
    </citation>
    <scope>NUCLEOTIDE SEQUENCE</scope>
    <source>
        <strain evidence="19">CC99</strain>
    </source>
</reference>
<dbReference type="FunFam" id="3.30.2010.30:FF:000002">
    <property type="entry name" value="Putative aminopeptidase N"/>
    <property type="match status" value="1"/>
</dbReference>
<evidence type="ECO:0000259" key="15">
    <source>
        <dbReference type="Pfam" id="PF11940"/>
    </source>
</evidence>
<dbReference type="Proteomes" id="UP000051494">
    <property type="component" value="Unassembled WGS sequence"/>
</dbReference>
<keyword evidence="6 18" id="KW-0031">Aminopeptidase</keyword>
<reference evidence="18" key="1">
    <citation type="submission" date="2015-09" db="EMBL/GenBank/DDBJ databases">
        <title>Draft Genome Sequences of Two Novel Amoeba-resistant Intranuclear Bacteria, Candidatus Berkiella cookevillensis and Candidatus Berkiella aquae.</title>
        <authorList>
            <person name="Mehari Y.T."/>
            <person name="Arivett B.A."/>
            <person name="Farone A.L."/>
            <person name="Gunderson J.H."/>
            <person name="Farone M.B."/>
        </authorList>
    </citation>
    <scope>NUCLEOTIDE SEQUENCE [LARGE SCALE GENOMIC DNA]</scope>
    <source>
        <strain evidence="18">CC99</strain>
    </source>
</reference>
<dbReference type="InterPro" id="IPR038438">
    <property type="entry name" value="PepN_Ig-like_sf"/>
</dbReference>
<dbReference type="InterPro" id="IPR045357">
    <property type="entry name" value="Aminopeptidase_N-like_N"/>
</dbReference>
<dbReference type="InterPro" id="IPR014782">
    <property type="entry name" value="Peptidase_M1_dom"/>
</dbReference>
<dbReference type="Pfam" id="PF01433">
    <property type="entry name" value="Peptidase_M1"/>
    <property type="match status" value="1"/>
</dbReference>
<dbReference type="EMBL" id="LKHV01000015">
    <property type="protein sequence ID" value="KRG17503.1"/>
    <property type="molecule type" value="Genomic_DNA"/>
</dbReference>
<evidence type="ECO:0000256" key="7">
    <source>
        <dbReference type="ARBA" id="ARBA00022670"/>
    </source>
</evidence>
<dbReference type="EMBL" id="LKHV02000001">
    <property type="protein sequence ID" value="MCS5707999.1"/>
    <property type="molecule type" value="Genomic_DNA"/>
</dbReference>
<dbReference type="InterPro" id="IPR035414">
    <property type="entry name" value="Peptidase_M1_pepN_Ig-like"/>
</dbReference>
<evidence type="ECO:0000256" key="12">
    <source>
        <dbReference type="ARBA" id="ARBA00059739"/>
    </source>
</evidence>
<evidence type="ECO:0000256" key="3">
    <source>
        <dbReference type="ARBA" id="ARBA00010136"/>
    </source>
</evidence>
<dbReference type="SUPFAM" id="SSF63737">
    <property type="entry name" value="Leukotriene A4 hydrolase N-terminal domain"/>
    <property type="match status" value="1"/>
</dbReference>
<keyword evidence="10" id="KW-0862">Zinc</keyword>
<protein>
    <recommendedName>
        <fullName evidence="5 13">Aminopeptidase N</fullName>
        <ecNumber evidence="4 13">3.4.11.2</ecNumber>
    </recommendedName>
</protein>
<feature type="domain" description="Peptidase M1 alanyl aminopeptidase Ig-like fold" evidence="15">
    <location>
        <begin position="453"/>
        <end position="557"/>
    </location>
</feature>
<dbReference type="PRINTS" id="PR00756">
    <property type="entry name" value="ALADIPTASE"/>
</dbReference>
<keyword evidence="9 18" id="KW-0378">Hydrolase</keyword>
<evidence type="ECO:0000313" key="20">
    <source>
        <dbReference type="Proteomes" id="UP000051494"/>
    </source>
</evidence>
<dbReference type="Gene3D" id="1.10.390.10">
    <property type="entry name" value="Neutral Protease Domain 2"/>
    <property type="match status" value="1"/>
</dbReference>
<feature type="domain" description="Peptidase M1 membrane alanine aminopeptidase" evidence="14">
    <location>
        <begin position="230"/>
        <end position="447"/>
    </location>
</feature>
<dbReference type="GO" id="GO:0008237">
    <property type="term" value="F:metallopeptidase activity"/>
    <property type="evidence" value="ECO:0007669"/>
    <property type="project" value="UniProtKB-UniRule"/>
</dbReference>
<dbReference type="InterPro" id="IPR027268">
    <property type="entry name" value="Peptidase_M4/M1_CTD_sf"/>
</dbReference>
<evidence type="ECO:0000256" key="5">
    <source>
        <dbReference type="ARBA" id="ARBA00015611"/>
    </source>
</evidence>
<evidence type="ECO:0000313" key="18">
    <source>
        <dbReference type="EMBL" id="KRG17503.1"/>
    </source>
</evidence>
<keyword evidence="20" id="KW-1185">Reference proteome</keyword>
<dbReference type="Gene3D" id="2.60.40.1730">
    <property type="entry name" value="tricorn interacting facor f3 domain"/>
    <property type="match status" value="1"/>
</dbReference>
<evidence type="ECO:0000256" key="8">
    <source>
        <dbReference type="ARBA" id="ARBA00022723"/>
    </source>
</evidence>
<dbReference type="GO" id="GO:0006508">
    <property type="term" value="P:proteolysis"/>
    <property type="evidence" value="ECO:0007669"/>
    <property type="project" value="UniProtKB-UniRule"/>
</dbReference>
<dbReference type="InterPro" id="IPR012779">
    <property type="entry name" value="Peptidase_M1_pepN"/>
</dbReference>
<organism evidence="18">
    <name type="scientific">Candidatus Berkiella cookevillensis</name>
    <dbReference type="NCBI Taxonomy" id="437022"/>
    <lineage>
        <taxon>Bacteria</taxon>
        <taxon>Pseudomonadati</taxon>
        <taxon>Pseudomonadota</taxon>
        <taxon>Gammaproteobacteria</taxon>
        <taxon>Candidatus Berkiellales</taxon>
        <taxon>Candidatus Berkiellaceae</taxon>
        <taxon>Candidatus Berkiella</taxon>
    </lineage>
</organism>
<evidence type="ECO:0000256" key="13">
    <source>
        <dbReference type="NCBIfam" id="TIGR02414"/>
    </source>
</evidence>
<dbReference type="AlphaFoldDB" id="A0A0Q9Y9R1"/>
<feature type="domain" description="Peptidase M1 alanyl aminopeptidase C-terminal" evidence="16">
    <location>
        <begin position="562"/>
        <end position="881"/>
    </location>
</feature>
<keyword evidence="11" id="KW-0482">Metalloprotease</keyword>
<evidence type="ECO:0000256" key="1">
    <source>
        <dbReference type="ARBA" id="ARBA00000098"/>
    </source>
</evidence>
<comment type="caution">
    <text evidence="18">The sequence shown here is derived from an EMBL/GenBank/DDBJ whole genome shotgun (WGS) entry which is preliminary data.</text>
</comment>
<dbReference type="STRING" id="437022.CC99x_02247"/>
<dbReference type="PANTHER" id="PTHR46322">
    <property type="entry name" value="PUROMYCIN-SENSITIVE AMINOPEPTIDASE"/>
    <property type="match status" value="1"/>
</dbReference>
<evidence type="ECO:0000256" key="9">
    <source>
        <dbReference type="ARBA" id="ARBA00022801"/>
    </source>
</evidence>